<reference evidence="2" key="3">
    <citation type="journal article" date="2017" name="Nature">
        <title>Genome sequence of the progenitor of the wheat D genome Aegilops tauschii.</title>
        <authorList>
            <person name="Luo M.C."/>
            <person name="Gu Y.Q."/>
            <person name="Puiu D."/>
            <person name="Wang H."/>
            <person name="Twardziok S.O."/>
            <person name="Deal K.R."/>
            <person name="Huo N."/>
            <person name="Zhu T."/>
            <person name="Wang L."/>
            <person name="Wang Y."/>
            <person name="McGuire P.E."/>
            <person name="Liu S."/>
            <person name="Long H."/>
            <person name="Ramasamy R.K."/>
            <person name="Rodriguez J.C."/>
            <person name="Van S.L."/>
            <person name="Yuan L."/>
            <person name="Wang Z."/>
            <person name="Xia Z."/>
            <person name="Xiao L."/>
            <person name="Anderson O.D."/>
            <person name="Ouyang S."/>
            <person name="Liang Y."/>
            <person name="Zimin A.V."/>
            <person name="Pertea G."/>
            <person name="Qi P."/>
            <person name="Bennetzen J.L."/>
            <person name="Dai X."/>
            <person name="Dawson M.W."/>
            <person name="Muller H.G."/>
            <person name="Kugler K."/>
            <person name="Rivarola-Duarte L."/>
            <person name="Spannagl M."/>
            <person name="Mayer K.F.X."/>
            <person name="Lu F.H."/>
            <person name="Bevan M.W."/>
            <person name="Leroy P."/>
            <person name="Li P."/>
            <person name="You F.M."/>
            <person name="Sun Q."/>
            <person name="Liu Z."/>
            <person name="Lyons E."/>
            <person name="Wicker T."/>
            <person name="Salzberg S.L."/>
            <person name="Devos K.M."/>
            <person name="Dvorak J."/>
        </authorList>
    </citation>
    <scope>NUCLEOTIDE SEQUENCE [LARGE SCALE GENOMIC DNA]</scope>
    <source>
        <strain evidence="2">cv. AL8/78</strain>
    </source>
</reference>
<keyword evidence="1" id="KW-0812">Transmembrane</keyword>
<reference evidence="3" key="2">
    <citation type="journal article" date="2017" name="Nat. Plants">
        <title>The Aegilops tauschii genome reveals multiple impacts of transposons.</title>
        <authorList>
            <person name="Zhao G."/>
            <person name="Zou C."/>
            <person name="Li K."/>
            <person name="Wang K."/>
            <person name="Li T."/>
            <person name="Gao L."/>
            <person name="Zhang X."/>
            <person name="Wang H."/>
            <person name="Yang Z."/>
            <person name="Liu X."/>
            <person name="Jiang W."/>
            <person name="Mao L."/>
            <person name="Kong X."/>
            <person name="Jiao Y."/>
            <person name="Jia J."/>
        </authorList>
    </citation>
    <scope>NUCLEOTIDE SEQUENCE [LARGE SCALE GENOMIC DNA]</scope>
    <source>
        <strain evidence="3">cv. AL8/78</strain>
    </source>
</reference>
<evidence type="ECO:0000313" key="2">
    <source>
        <dbReference type="EnsemblPlants" id="AET5Gv20637000.22"/>
    </source>
</evidence>
<organism evidence="2 3">
    <name type="scientific">Aegilops tauschii subsp. strangulata</name>
    <name type="common">Goatgrass</name>
    <dbReference type="NCBI Taxonomy" id="200361"/>
    <lineage>
        <taxon>Eukaryota</taxon>
        <taxon>Viridiplantae</taxon>
        <taxon>Streptophyta</taxon>
        <taxon>Embryophyta</taxon>
        <taxon>Tracheophyta</taxon>
        <taxon>Spermatophyta</taxon>
        <taxon>Magnoliopsida</taxon>
        <taxon>Liliopsida</taxon>
        <taxon>Poales</taxon>
        <taxon>Poaceae</taxon>
        <taxon>BOP clade</taxon>
        <taxon>Pooideae</taxon>
        <taxon>Triticodae</taxon>
        <taxon>Triticeae</taxon>
        <taxon>Triticinae</taxon>
        <taxon>Aegilops</taxon>
    </lineage>
</organism>
<reference evidence="2" key="4">
    <citation type="submission" date="2019-03" db="UniProtKB">
        <authorList>
            <consortium name="EnsemblPlants"/>
        </authorList>
    </citation>
    <scope>IDENTIFICATION</scope>
</reference>
<keyword evidence="3" id="KW-1185">Reference proteome</keyword>
<dbReference type="Proteomes" id="UP000015105">
    <property type="component" value="Chromosome 5D"/>
</dbReference>
<accession>A0A453L5Q5</accession>
<dbReference type="Gramene" id="AET5Gv20637000.22">
    <property type="protein sequence ID" value="AET5Gv20637000.22"/>
    <property type="gene ID" value="AET5Gv20637000"/>
</dbReference>
<reference evidence="2" key="5">
    <citation type="journal article" date="2021" name="G3 (Bethesda)">
        <title>Aegilops tauschii genome assembly Aet v5.0 features greater sequence contiguity and improved annotation.</title>
        <authorList>
            <person name="Wang L."/>
            <person name="Zhu T."/>
            <person name="Rodriguez J.C."/>
            <person name="Deal K.R."/>
            <person name="Dubcovsky J."/>
            <person name="McGuire P.E."/>
            <person name="Lux T."/>
            <person name="Spannagl M."/>
            <person name="Mayer K.F.X."/>
            <person name="Baldrich P."/>
            <person name="Meyers B.C."/>
            <person name="Huo N."/>
            <person name="Gu Y.Q."/>
            <person name="Zhou H."/>
            <person name="Devos K.M."/>
            <person name="Bennetzen J.L."/>
            <person name="Unver T."/>
            <person name="Budak H."/>
            <person name="Gulick P.J."/>
            <person name="Galiba G."/>
            <person name="Kalapos B."/>
            <person name="Nelson D.R."/>
            <person name="Li P."/>
            <person name="You F.M."/>
            <person name="Luo M.C."/>
            <person name="Dvorak J."/>
        </authorList>
    </citation>
    <scope>NUCLEOTIDE SEQUENCE [LARGE SCALE GENOMIC DNA]</scope>
    <source>
        <strain evidence="2">cv. AL8/78</strain>
    </source>
</reference>
<name>A0A453L5Q5_AEGTS</name>
<keyword evidence="1" id="KW-0472">Membrane</keyword>
<dbReference type="EnsemblPlants" id="AET5Gv20637000.22">
    <property type="protein sequence ID" value="AET5Gv20637000.22"/>
    <property type="gene ID" value="AET5Gv20637000"/>
</dbReference>
<dbReference type="AlphaFoldDB" id="A0A453L5Q5"/>
<feature type="transmembrane region" description="Helical" evidence="1">
    <location>
        <begin position="28"/>
        <end position="51"/>
    </location>
</feature>
<evidence type="ECO:0000256" key="1">
    <source>
        <dbReference type="SAM" id="Phobius"/>
    </source>
</evidence>
<proteinExistence type="predicted"/>
<keyword evidence="1" id="KW-1133">Transmembrane helix</keyword>
<reference evidence="3" key="1">
    <citation type="journal article" date="2014" name="Science">
        <title>Ancient hybridizations among the ancestral genomes of bread wheat.</title>
        <authorList>
            <consortium name="International Wheat Genome Sequencing Consortium,"/>
            <person name="Marcussen T."/>
            <person name="Sandve S.R."/>
            <person name="Heier L."/>
            <person name="Spannagl M."/>
            <person name="Pfeifer M."/>
            <person name="Jakobsen K.S."/>
            <person name="Wulff B.B."/>
            <person name="Steuernagel B."/>
            <person name="Mayer K.F."/>
            <person name="Olsen O.A."/>
        </authorList>
    </citation>
    <scope>NUCLEOTIDE SEQUENCE [LARGE SCALE GENOMIC DNA]</scope>
    <source>
        <strain evidence="3">cv. AL8/78</strain>
    </source>
</reference>
<sequence>MTFHYFISVSEIHIDGLCLVFLFTEFRFAVLLCFSFSLPCLMFLIFIFRFLRTNKCCSLIN</sequence>
<evidence type="ECO:0000313" key="3">
    <source>
        <dbReference type="Proteomes" id="UP000015105"/>
    </source>
</evidence>
<protein>
    <submittedName>
        <fullName evidence="2">Uncharacterized protein</fullName>
    </submittedName>
</protein>